<evidence type="ECO:0000256" key="4">
    <source>
        <dbReference type="ARBA" id="ARBA00022475"/>
    </source>
</evidence>
<dbReference type="OrthoDB" id="2194386at2"/>
<evidence type="ECO:0000256" key="1">
    <source>
        <dbReference type="ARBA" id="ARBA00000971"/>
    </source>
</evidence>
<gene>
    <name evidence="11" type="primary">prsA</name>
    <name evidence="15" type="ORF">CBF30_06800</name>
</gene>
<evidence type="ECO:0000256" key="11">
    <source>
        <dbReference type="HAMAP-Rule" id="MF_01145"/>
    </source>
</evidence>
<comment type="similarity">
    <text evidence="3 11">Belongs to the PrsA family.</text>
</comment>
<name>A0A430AGF4_9ENTE</name>
<feature type="chain" id="PRO_5038534111" description="Foldase protein PrsA" evidence="13">
    <location>
        <begin position="21"/>
        <end position="334"/>
    </location>
</feature>
<keyword evidence="5 11" id="KW-0732">Signal</keyword>
<evidence type="ECO:0000256" key="13">
    <source>
        <dbReference type="SAM" id="SignalP"/>
    </source>
</evidence>
<dbReference type="SUPFAM" id="SSF109998">
    <property type="entry name" value="Triger factor/SurA peptide-binding domain-like"/>
    <property type="match status" value="1"/>
</dbReference>
<dbReference type="PROSITE" id="PS50198">
    <property type="entry name" value="PPIC_PPIASE_2"/>
    <property type="match status" value="1"/>
</dbReference>
<dbReference type="Proteomes" id="UP000288669">
    <property type="component" value="Unassembled WGS sequence"/>
</dbReference>
<dbReference type="Gene3D" id="3.10.50.40">
    <property type="match status" value="1"/>
</dbReference>
<dbReference type="GO" id="GO:0005886">
    <property type="term" value="C:plasma membrane"/>
    <property type="evidence" value="ECO:0007669"/>
    <property type="project" value="UniProtKB-SubCell"/>
</dbReference>
<dbReference type="InterPro" id="IPR023059">
    <property type="entry name" value="Foldase_PrsA"/>
</dbReference>
<proteinExistence type="inferred from homology"/>
<dbReference type="Pfam" id="PF00639">
    <property type="entry name" value="Rotamase"/>
    <property type="match status" value="1"/>
</dbReference>
<sequence length="334" mass="35855">MKKNKILLATVTLLGVFTLAACSSSKDLVSMKGGSITQEDYYNEIKKSTTSEQTLQNLVIYKVAENGYGDKVTDKEVTAQYNATKKSMGSSFDAALKQYGYTKSSLKKQIRQTLAFQAMVKAHIKVSDADLKSAWASYHPEVSAQIITASSKEDADAILKDIKAGGDFTKIAKEKSTDTSTKADGGKVTFDSTSTSVPADVQTAAYKLKDGEVSDVVTVSTTDSSTYTTTTSYYIVKMTKNKDKGNSMTPYKKTLKKIVTDTKASDSTFQQEVITKELKKADVEIKDDDLKSVLSSFLSTSSSSSSKAKSSTSSSSTTTSSSADSSSETSSTSK</sequence>
<feature type="domain" description="PpiC" evidence="14">
    <location>
        <begin position="123"/>
        <end position="240"/>
    </location>
</feature>
<dbReference type="PANTHER" id="PTHR47245">
    <property type="entry name" value="PEPTIDYLPROLYL ISOMERASE"/>
    <property type="match status" value="1"/>
</dbReference>
<accession>A0A430AGF4</accession>
<dbReference type="InterPro" id="IPR027304">
    <property type="entry name" value="Trigger_fact/SurA_dom_sf"/>
</dbReference>
<keyword evidence="6 11" id="KW-0697">Rotamase</keyword>
<dbReference type="HAMAP" id="MF_01145">
    <property type="entry name" value="Foldase_PrsA"/>
    <property type="match status" value="1"/>
</dbReference>
<dbReference type="EMBL" id="NGJZ01000002">
    <property type="protein sequence ID" value="RSU06963.1"/>
    <property type="molecule type" value="Genomic_DNA"/>
</dbReference>
<keyword evidence="9 11" id="KW-0413">Isomerase</keyword>
<evidence type="ECO:0000256" key="10">
    <source>
        <dbReference type="ARBA" id="ARBA00023288"/>
    </source>
</evidence>
<dbReference type="InterPro" id="IPR046357">
    <property type="entry name" value="PPIase_dom_sf"/>
</dbReference>
<evidence type="ECO:0000259" key="14">
    <source>
        <dbReference type="PROSITE" id="PS50198"/>
    </source>
</evidence>
<feature type="region of interest" description="Disordered" evidence="12">
    <location>
        <begin position="297"/>
        <end position="334"/>
    </location>
</feature>
<dbReference type="GO" id="GO:0006457">
    <property type="term" value="P:protein folding"/>
    <property type="evidence" value="ECO:0007669"/>
    <property type="project" value="UniProtKB-UniRule"/>
</dbReference>
<keyword evidence="10 11" id="KW-0449">Lipoprotein</keyword>
<comment type="function">
    <text evidence="11">Plays a major role in protein secretion by helping the post-translocational extracellular folding of several secreted proteins.</text>
</comment>
<keyword evidence="16" id="KW-1185">Reference proteome</keyword>
<dbReference type="PROSITE" id="PS51257">
    <property type="entry name" value="PROKAR_LIPOPROTEIN"/>
    <property type="match status" value="1"/>
</dbReference>
<comment type="catalytic activity">
    <reaction evidence="1 11">
        <text>[protein]-peptidylproline (omega=180) = [protein]-peptidylproline (omega=0)</text>
        <dbReference type="Rhea" id="RHEA:16237"/>
        <dbReference type="Rhea" id="RHEA-COMP:10747"/>
        <dbReference type="Rhea" id="RHEA-COMP:10748"/>
        <dbReference type="ChEBI" id="CHEBI:83833"/>
        <dbReference type="ChEBI" id="CHEBI:83834"/>
        <dbReference type="EC" id="5.2.1.8"/>
    </reaction>
</comment>
<evidence type="ECO:0000256" key="2">
    <source>
        <dbReference type="ARBA" id="ARBA00004193"/>
    </source>
</evidence>
<keyword evidence="7 11" id="KW-0472">Membrane</keyword>
<evidence type="ECO:0000256" key="9">
    <source>
        <dbReference type="ARBA" id="ARBA00023235"/>
    </source>
</evidence>
<feature type="signal peptide" evidence="13">
    <location>
        <begin position="1"/>
        <end position="20"/>
    </location>
</feature>
<protein>
    <recommendedName>
        <fullName evidence="11">Foldase protein PrsA</fullName>
        <ecNumber evidence="11">5.2.1.8</ecNumber>
    </recommendedName>
</protein>
<evidence type="ECO:0000256" key="6">
    <source>
        <dbReference type="ARBA" id="ARBA00023110"/>
    </source>
</evidence>
<evidence type="ECO:0000313" key="15">
    <source>
        <dbReference type="EMBL" id="RSU06963.1"/>
    </source>
</evidence>
<dbReference type="EC" id="5.2.1.8" evidence="11"/>
<keyword evidence="4 11" id="KW-1003">Cell membrane</keyword>
<evidence type="ECO:0000256" key="5">
    <source>
        <dbReference type="ARBA" id="ARBA00022729"/>
    </source>
</evidence>
<dbReference type="RefSeq" id="WP_126824157.1">
    <property type="nucleotide sequence ID" value="NZ_JBHLWU010000002.1"/>
</dbReference>
<dbReference type="PANTHER" id="PTHR47245:SF1">
    <property type="entry name" value="FOLDASE PROTEIN PRSA"/>
    <property type="match status" value="1"/>
</dbReference>
<evidence type="ECO:0000256" key="7">
    <source>
        <dbReference type="ARBA" id="ARBA00023136"/>
    </source>
</evidence>
<dbReference type="InterPro" id="IPR000297">
    <property type="entry name" value="PPIase_PpiC"/>
</dbReference>
<comment type="subcellular location">
    <subcellularLocation>
        <location evidence="2 11">Cell membrane</location>
        <topology evidence="2 11">Lipid-anchor</topology>
    </subcellularLocation>
</comment>
<evidence type="ECO:0000256" key="3">
    <source>
        <dbReference type="ARBA" id="ARBA00006071"/>
    </source>
</evidence>
<reference evidence="15 16" key="1">
    <citation type="submission" date="2017-05" db="EMBL/GenBank/DDBJ databases">
        <title>Vagococcus spp. assemblies.</title>
        <authorList>
            <person name="Gulvik C.A."/>
        </authorList>
    </citation>
    <scope>NUCLEOTIDE SEQUENCE [LARGE SCALE GENOMIC DNA]</scope>
    <source>
        <strain evidence="15 16">DSM 24756</strain>
    </source>
</reference>
<dbReference type="InterPro" id="IPR050245">
    <property type="entry name" value="PrsA_foldase"/>
</dbReference>
<dbReference type="GO" id="GO:0003755">
    <property type="term" value="F:peptidyl-prolyl cis-trans isomerase activity"/>
    <property type="evidence" value="ECO:0007669"/>
    <property type="project" value="UniProtKB-UniRule"/>
</dbReference>
<organism evidence="15 16">
    <name type="scientific">Vagococcus entomophilus</name>
    <dbReference type="NCBI Taxonomy" id="1160095"/>
    <lineage>
        <taxon>Bacteria</taxon>
        <taxon>Bacillati</taxon>
        <taxon>Bacillota</taxon>
        <taxon>Bacilli</taxon>
        <taxon>Lactobacillales</taxon>
        <taxon>Enterococcaceae</taxon>
        <taxon>Vagococcus</taxon>
    </lineage>
</organism>
<evidence type="ECO:0000256" key="12">
    <source>
        <dbReference type="SAM" id="MobiDB-lite"/>
    </source>
</evidence>
<evidence type="ECO:0000313" key="16">
    <source>
        <dbReference type="Proteomes" id="UP000288669"/>
    </source>
</evidence>
<dbReference type="AlphaFoldDB" id="A0A430AGF4"/>
<evidence type="ECO:0000256" key="8">
    <source>
        <dbReference type="ARBA" id="ARBA00023139"/>
    </source>
</evidence>
<keyword evidence="8 11" id="KW-0564">Palmitate</keyword>
<comment type="caution">
    <text evidence="15">The sequence shown here is derived from an EMBL/GenBank/DDBJ whole genome shotgun (WGS) entry which is preliminary data.</text>
</comment>
<dbReference type="SUPFAM" id="SSF54534">
    <property type="entry name" value="FKBP-like"/>
    <property type="match status" value="1"/>
</dbReference>